<evidence type="ECO:0000256" key="2">
    <source>
        <dbReference type="ARBA" id="ARBA00023033"/>
    </source>
</evidence>
<protein>
    <submittedName>
        <fullName evidence="4">FAD-dependent oxidoreductase</fullName>
    </submittedName>
</protein>
<name>A0ABQ3VF29_9CHLR</name>
<dbReference type="PANTHER" id="PTHR13789">
    <property type="entry name" value="MONOOXYGENASE"/>
    <property type="match status" value="1"/>
</dbReference>
<gene>
    <name evidence="4" type="ORF">KSZ_27730</name>
</gene>
<dbReference type="InterPro" id="IPR036188">
    <property type="entry name" value="FAD/NAD-bd_sf"/>
</dbReference>
<dbReference type="InterPro" id="IPR002938">
    <property type="entry name" value="FAD-bd"/>
</dbReference>
<accession>A0ABQ3VF29</accession>
<organism evidence="4 5">
    <name type="scientific">Dictyobacter formicarum</name>
    <dbReference type="NCBI Taxonomy" id="2778368"/>
    <lineage>
        <taxon>Bacteria</taxon>
        <taxon>Bacillati</taxon>
        <taxon>Chloroflexota</taxon>
        <taxon>Ktedonobacteria</taxon>
        <taxon>Ktedonobacterales</taxon>
        <taxon>Dictyobacteraceae</taxon>
        <taxon>Dictyobacter</taxon>
    </lineage>
</organism>
<dbReference type="InterPro" id="IPR050493">
    <property type="entry name" value="FAD-dep_Monooxygenase_BioMet"/>
</dbReference>
<dbReference type="Pfam" id="PF01494">
    <property type="entry name" value="FAD_binding_3"/>
    <property type="match status" value="1"/>
</dbReference>
<dbReference type="SUPFAM" id="SSF51905">
    <property type="entry name" value="FAD/NAD(P)-binding domain"/>
    <property type="match status" value="1"/>
</dbReference>
<comment type="caution">
    <text evidence="4">The sequence shown here is derived from an EMBL/GenBank/DDBJ whole genome shotgun (WGS) entry which is preliminary data.</text>
</comment>
<sequence length="381" mass="41833">MKILIIGGGISGLAVALALHRTGQQVTVFERSQAIQEVGAGLTIWPNAIRVLQELGLTNVIPEIGMPAHYRTIRTWRGALLSQIEVDAIAGSPMRLMHRADLQGALFNALRDASIPVELGARCTGFSQDENGVHAQFADGRTADGDLLVGADGIRSVVRGQLFGIPNIHYTGYTSWRGIAEVDARYIPLGISSETWGVGRRIGLIPLRNGRMYWFAAYTTPEGQGKDQSSAERKQEVQELFRGWHDPIEPILEATDRSRILRNDVYDIAPLAHWSQGRVVLVGDAAHAMSPNMGQGGCQAIEDAPVLAQCIQASADIPTALHAYEARRKPRTSRVARQSRRIGQLSQVNNPQLYPVRNILVKALYTRALSKELKWLLQSTI</sequence>
<evidence type="ECO:0000256" key="1">
    <source>
        <dbReference type="ARBA" id="ARBA00023002"/>
    </source>
</evidence>
<keyword evidence="1" id="KW-0560">Oxidoreductase</keyword>
<proteinExistence type="predicted"/>
<dbReference type="Proteomes" id="UP000635565">
    <property type="component" value="Unassembled WGS sequence"/>
</dbReference>
<reference evidence="4 5" key="1">
    <citation type="journal article" date="2021" name="Int. J. Syst. Evol. Microbiol.">
        <title>Reticulibacter mediterranei gen. nov., sp. nov., within the new family Reticulibacteraceae fam. nov., and Ktedonospora formicarum gen. nov., sp. nov., Ktedonobacter robiniae sp. nov., Dictyobacter formicarum sp. nov. and Dictyobacter arantiisoli sp. nov., belonging to the class Ktedonobacteria.</title>
        <authorList>
            <person name="Yabe S."/>
            <person name="Zheng Y."/>
            <person name="Wang C.M."/>
            <person name="Sakai Y."/>
            <person name="Abe K."/>
            <person name="Yokota A."/>
            <person name="Donadio S."/>
            <person name="Cavaletti L."/>
            <person name="Monciardini P."/>
        </authorList>
    </citation>
    <scope>NUCLEOTIDE SEQUENCE [LARGE SCALE GENOMIC DNA]</scope>
    <source>
        <strain evidence="4 5">SOSP1-9</strain>
    </source>
</reference>
<dbReference type="PRINTS" id="PR00420">
    <property type="entry name" value="RNGMNOXGNASE"/>
</dbReference>
<keyword evidence="2" id="KW-0503">Monooxygenase</keyword>
<dbReference type="Gene3D" id="3.50.50.60">
    <property type="entry name" value="FAD/NAD(P)-binding domain"/>
    <property type="match status" value="1"/>
</dbReference>
<keyword evidence="5" id="KW-1185">Reference proteome</keyword>
<feature type="domain" description="FAD-binding" evidence="3">
    <location>
        <begin position="2"/>
        <end position="338"/>
    </location>
</feature>
<evidence type="ECO:0000313" key="5">
    <source>
        <dbReference type="Proteomes" id="UP000635565"/>
    </source>
</evidence>
<evidence type="ECO:0000313" key="4">
    <source>
        <dbReference type="EMBL" id="GHO84767.1"/>
    </source>
</evidence>
<dbReference type="PANTHER" id="PTHR13789:SF309">
    <property type="entry name" value="PUTATIVE (AFU_ORTHOLOGUE AFUA_6G14510)-RELATED"/>
    <property type="match status" value="1"/>
</dbReference>
<dbReference type="RefSeq" id="WP_201362399.1">
    <property type="nucleotide sequence ID" value="NZ_BNJJ01000007.1"/>
</dbReference>
<dbReference type="EMBL" id="BNJJ01000007">
    <property type="protein sequence ID" value="GHO84767.1"/>
    <property type="molecule type" value="Genomic_DNA"/>
</dbReference>
<evidence type="ECO:0000259" key="3">
    <source>
        <dbReference type="Pfam" id="PF01494"/>
    </source>
</evidence>